<organism evidence="1 2">
    <name type="scientific">Salsuginibacillus halophilus</name>
    <dbReference type="NCBI Taxonomy" id="517424"/>
    <lineage>
        <taxon>Bacteria</taxon>
        <taxon>Bacillati</taxon>
        <taxon>Bacillota</taxon>
        <taxon>Bacilli</taxon>
        <taxon>Bacillales</taxon>
        <taxon>Bacillaceae</taxon>
        <taxon>Salsuginibacillus</taxon>
    </lineage>
</organism>
<reference evidence="1 2" key="1">
    <citation type="submission" date="2018-03" db="EMBL/GenBank/DDBJ databases">
        <title>Genomic Encyclopedia of Type Strains, Phase III (KMG-III): the genomes of soil and plant-associated and newly described type strains.</title>
        <authorList>
            <person name="Whitman W."/>
        </authorList>
    </citation>
    <scope>NUCLEOTIDE SEQUENCE [LARGE SCALE GENOMIC DNA]</scope>
    <source>
        <strain evidence="1 2">CGMCC 1.07653</strain>
    </source>
</reference>
<sequence length="77" mass="8715">MDQEETRRPPEMTAIVEPYVFETLRSVEGEEAVIQTTQGSLQGRIVGVQPDHVVLERSGGNFFVRIQEIVWVTLDVT</sequence>
<name>A0A2P8HWJ6_9BACI</name>
<dbReference type="RefSeq" id="WP_106587914.1">
    <property type="nucleotide sequence ID" value="NZ_PYAV01000003.1"/>
</dbReference>
<proteinExistence type="predicted"/>
<gene>
    <name evidence="1" type="ORF">B0H94_103210</name>
</gene>
<dbReference type="AlphaFoldDB" id="A0A2P8HWJ6"/>
<dbReference type="InterPro" id="IPR020139">
    <property type="entry name" value="DUF2642"/>
</dbReference>
<evidence type="ECO:0000313" key="2">
    <source>
        <dbReference type="Proteomes" id="UP000242310"/>
    </source>
</evidence>
<dbReference type="Proteomes" id="UP000242310">
    <property type="component" value="Unassembled WGS sequence"/>
</dbReference>
<comment type="caution">
    <text evidence="1">The sequence shown here is derived from an EMBL/GenBank/DDBJ whole genome shotgun (WGS) entry which is preliminary data.</text>
</comment>
<dbReference type="Pfam" id="PF10842">
    <property type="entry name" value="DUF2642"/>
    <property type="match status" value="1"/>
</dbReference>
<dbReference type="OrthoDB" id="2439488at2"/>
<keyword evidence="2" id="KW-1185">Reference proteome</keyword>
<protein>
    <submittedName>
        <fullName evidence="1">Uncharacterized protein DUF2642</fullName>
    </submittedName>
</protein>
<accession>A0A2P8HWJ6</accession>
<dbReference type="EMBL" id="PYAV01000003">
    <property type="protein sequence ID" value="PSL50597.1"/>
    <property type="molecule type" value="Genomic_DNA"/>
</dbReference>
<evidence type="ECO:0000313" key="1">
    <source>
        <dbReference type="EMBL" id="PSL50597.1"/>
    </source>
</evidence>